<reference evidence="6" key="1">
    <citation type="journal article" date="2020" name="Stud. Mycol.">
        <title>101 Dothideomycetes genomes: a test case for predicting lifestyles and emergence of pathogens.</title>
        <authorList>
            <person name="Haridas S."/>
            <person name="Albert R."/>
            <person name="Binder M."/>
            <person name="Bloem J."/>
            <person name="Labutti K."/>
            <person name="Salamov A."/>
            <person name="Andreopoulos B."/>
            <person name="Baker S."/>
            <person name="Barry K."/>
            <person name="Bills G."/>
            <person name="Bluhm B."/>
            <person name="Cannon C."/>
            <person name="Castanera R."/>
            <person name="Culley D."/>
            <person name="Daum C."/>
            <person name="Ezra D."/>
            <person name="Gonzalez J."/>
            <person name="Henrissat B."/>
            <person name="Kuo A."/>
            <person name="Liang C."/>
            <person name="Lipzen A."/>
            <person name="Lutzoni F."/>
            <person name="Magnuson J."/>
            <person name="Mondo S."/>
            <person name="Nolan M."/>
            <person name="Ohm R."/>
            <person name="Pangilinan J."/>
            <person name="Park H.-J."/>
            <person name="Ramirez L."/>
            <person name="Alfaro M."/>
            <person name="Sun H."/>
            <person name="Tritt A."/>
            <person name="Yoshinaga Y."/>
            <person name="Zwiers L.-H."/>
            <person name="Turgeon B."/>
            <person name="Goodwin S."/>
            <person name="Spatafora J."/>
            <person name="Crous P."/>
            <person name="Grigoriev I."/>
        </authorList>
    </citation>
    <scope>NUCLEOTIDE SEQUENCE</scope>
    <source>
        <strain evidence="6">CBS 627.86</strain>
    </source>
</reference>
<dbReference type="Proteomes" id="UP000799770">
    <property type="component" value="Unassembled WGS sequence"/>
</dbReference>
<keyword evidence="4" id="KW-0443">Lipid metabolism</keyword>
<evidence type="ECO:0000256" key="5">
    <source>
        <dbReference type="SAM" id="SignalP"/>
    </source>
</evidence>
<evidence type="ECO:0000256" key="3">
    <source>
        <dbReference type="ARBA" id="ARBA00022963"/>
    </source>
</evidence>
<dbReference type="InterPro" id="IPR029058">
    <property type="entry name" value="AB_hydrolase_fold"/>
</dbReference>
<dbReference type="EC" id="3.1.1.47" evidence="1"/>
<feature type="chain" id="PRO_5025538379" description="1-alkyl-2-acetylglycerophosphocholine esterase" evidence="5">
    <location>
        <begin position="21"/>
        <end position="382"/>
    </location>
</feature>
<organism evidence="6 7">
    <name type="scientific">Lophiotrema nucula</name>
    <dbReference type="NCBI Taxonomy" id="690887"/>
    <lineage>
        <taxon>Eukaryota</taxon>
        <taxon>Fungi</taxon>
        <taxon>Dikarya</taxon>
        <taxon>Ascomycota</taxon>
        <taxon>Pezizomycotina</taxon>
        <taxon>Dothideomycetes</taxon>
        <taxon>Pleosporomycetidae</taxon>
        <taxon>Pleosporales</taxon>
        <taxon>Lophiotremataceae</taxon>
        <taxon>Lophiotrema</taxon>
    </lineage>
</organism>
<dbReference type="Pfam" id="PF03403">
    <property type="entry name" value="PAF-AH_p_II"/>
    <property type="match status" value="2"/>
</dbReference>
<gene>
    <name evidence="6" type="ORF">BDV96DRAFT_588250</name>
</gene>
<dbReference type="PANTHER" id="PTHR10272:SF14">
    <property type="entry name" value="PAF ACETYLHYDROLASE FAMILY PROTEIN"/>
    <property type="match status" value="1"/>
</dbReference>
<dbReference type="AlphaFoldDB" id="A0A6A5YMA4"/>
<dbReference type="EMBL" id="ML977351">
    <property type="protein sequence ID" value="KAF2107834.1"/>
    <property type="molecule type" value="Genomic_DNA"/>
</dbReference>
<dbReference type="GO" id="GO:0016042">
    <property type="term" value="P:lipid catabolic process"/>
    <property type="evidence" value="ECO:0007669"/>
    <property type="project" value="UniProtKB-KW"/>
</dbReference>
<evidence type="ECO:0000313" key="6">
    <source>
        <dbReference type="EMBL" id="KAF2107834.1"/>
    </source>
</evidence>
<feature type="signal peptide" evidence="5">
    <location>
        <begin position="1"/>
        <end position="20"/>
    </location>
</feature>
<dbReference type="OrthoDB" id="2363873at2759"/>
<accession>A0A6A5YMA4</accession>
<keyword evidence="3" id="KW-0442">Lipid degradation</keyword>
<keyword evidence="7" id="KW-1185">Reference proteome</keyword>
<dbReference type="SUPFAM" id="SSF53474">
    <property type="entry name" value="alpha/beta-Hydrolases"/>
    <property type="match status" value="1"/>
</dbReference>
<dbReference type="GO" id="GO:0003847">
    <property type="term" value="F:1-alkyl-2-acetylglycerophosphocholine esterase activity"/>
    <property type="evidence" value="ECO:0007669"/>
    <property type="project" value="UniProtKB-EC"/>
</dbReference>
<evidence type="ECO:0000256" key="4">
    <source>
        <dbReference type="ARBA" id="ARBA00023098"/>
    </source>
</evidence>
<protein>
    <recommendedName>
        <fullName evidence="1">1-alkyl-2-acetylglycerophosphocholine esterase</fullName>
        <ecNumber evidence="1">3.1.1.47</ecNumber>
    </recommendedName>
</protein>
<evidence type="ECO:0000313" key="7">
    <source>
        <dbReference type="Proteomes" id="UP000799770"/>
    </source>
</evidence>
<dbReference type="PANTHER" id="PTHR10272">
    <property type="entry name" value="PLATELET-ACTIVATING FACTOR ACETYLHYDROLASE"/>
    <property type="match status" value="1"/>
</dbReference>
<evidence type="ECO:0000256" key="1">
    <source>
        <dbReference type="ARBA" id="ARBA00013201"/>
    </source>
</evidence>
<keyword evidence="5" id="KW-0732">Signal</keyword>
<sequence>MLKSTLQHALGFLLLYTSNAFSIPKPTGPFAVGIKSYTFKHLTLNDTFSPNRTGTELLLDIYHPTHEHARLQRYVPQELAGLYESYFNVSTGAFGNTTAYIAHNAPFVSKRNFSKLPTLVFSPPLTGPTTQMFNYLLSNLASDGYTIITIDHPYEQPYVQFPDGRGIYSGLPVDVEPSIADDVEVHKYRIAEILAVLDALPSIAKNVHASLNTSHFLLFGHSIGGSAALNTAAKLRKSSKYHIVGAMNLDGTIFNATGTEEYPVGLDEDILTPSLFLKSSAFPPFQDWIDFEAKQSEWCKELVINGTVHTDFSDLVLWKTWNGLRTPDQIKGERMVEIVRALVGAFVDKVAKRAGDGVLVGDEEDRKVLPEVEWAFNQTGSG</sequence>
<keyword evidence="2" id="KW-0378">Hydrolase</keyword>
<dbReference type="Gene3D" id="3.40.50.1820">
    <property type="entry name" value="alpha/beta hydrolase"/>
    <property type="match status" value="1"/>
</dbReference>
<evidence type="ECO:0000256" key="2">
    <source>
        <dbReference type="ARBA" id="ARBA00022801"/>
    </source>
</evidence>
<proteinExistence type="predicted"/>
<name>A0A6A5YMA4_9PLEO</name>